<name>A0ABQ2L092_9NOCA</name>
<sequence>MKGNTVIVRGSRMQVFATKLSFCGPGLCFACVERSVRYVIGFESVRRRGLLLVSFARPGLRQVVLARSGVRLWRSVGRHLSAVGVTAWRATISATSSCRADI</sequence>
<keyword evidence="2" id="KW-1185">Reference proteome</keyword>
<evidence type="ECO:0000313" key="2">
    <source>
        <dbReference type="Proteomes" id="UP000658127"/>
    </source>
</evidence>
<reference evidence="2" key="1">
    <citation type="journal article" date="2019" name="Int. J. Syst. Evol. Microbiol.">
        <title>The Global Catalogue of Microorganisms (GCM) 10K type strain sequencing project: providing services to taxonomists for standard genome sequencing and annotation.</title>
        <authorList>
            <consortium name="The Broad Institute Genomics Platform"/>
            <consortium name="The Broad Institute Genome Sequencing Center for Infectious Disease"/>
            <person name="Wu L."/>
            <person name="Ma J."/>
        </authorList>
    </citation>
    <scope>NUCLEOTIDE SEQUENCE [LARGE SCALE GENOMIC DNA]</scope>
    <source>
        <strain evidence="2">CGMCC 4.7329</strain>
    </source>
</reference>
<dbReference type="Proteomes" id="UP000658127">
    <property type="component" value="Unassembled WGS sequence"/>
</dbReference>
<dbReference type="EMBL" id="BMNE01000011">
    <property type="protein sequence ID" value="GGN97893.1"/>
    <property type="molecule type" value="Genomic_DNA"/>
</dbReference>
<comment type="caution">
    <text evidence="1">The sequence shown here is derived from an EMBL/GenBank/DDBJ whole genome shotgun (WGS) entry which is preliminary data.</text>
</comment>
<evidence type="ECO:0000313" key="1">
    <source>
        <dbReference type="EMBL" id="GGN97893.1"/>
    </source>
</evidence>
<protein>
    <submittedName>
        <fullName evidence="1">Uncharacterized protein</fullName>
    </submittedName>
</protein>
<proteinExistence type="predicted"/>
<accession>A0ABQ2L092</accession>
<organism evidence="1 2">
    <name type="scientific">Nocardia rhizosphaerihabitans</name>
    <dbReference type="NCBI Taxonomy" id="1691570"/>
    <lineage>
        <taxon>Bacteria</taxon>
        <taxon>Bacillati</taxon>
        <taxon>Actinomycetota</taxon>
        <taxon>Actinomycetes</taxon>
        <taxon>Mycobacteriales</taxon>
        <taxon>Nocardiaceae</taxon>
        <taxon>Nocardia</taxon>
    </lineage>
</organism>
<gene>
    <name evidence="1" type="ORF">GCM10011610_64380</name>
</gene>